<dbReference type="GO" id="GO:0043138">
    <property type="term" value="F:3'-5' DNA helicase activity"/>
    <property type="evidence" value="ECO:0007669"/>
    <property type="project" value="TreeGrafter"/>
</dbReference>
<feature type="binding site" evidence="8">
    <location>
        <position position="438"/>
    </location>
    <ligand>
        <name>Zn(2+)</name>
        <dbReference type="ChEBI" id="CHEBI:29105"/>
        <label>2</label>
    </ligand>
</feature>
<evidence type="ECO:0000313" key="11">
    <source>
        <dbReference type="EMBL" id="CCE54051.1"/>
    </source>
</evidence>
<dbReference type="GO" id="GO:0006270">
    <property type="term" value="P:DNA replication initiation"/>
    <property type="evidence" value="ECO:0007669"/>
    <property type="project" value="TreeGrafter"/>
</dbReference>
<evidence type="ECO:0000256" key="8">
    <source>
        <dbReference type="HAMAP-Rule" id="MF_00983"/>
    </source>
</evidence>
<feature type="compositionally biased region" description="Polar residues" evidence="9">
    <location>
        <begin position="357"/>
        <end position="375"/>
    </location>
</feature>
<feature type="binding site" evidence="8">
    <location>
        <position position="450"/>
    </location>
    <ligand>
        <name>Zn(2+)</name>
        <dbReference type="ChEBI" id="CHEBI:29105"/>
        <label>1</label>
    </ligand>
</feature>
<feature type="binding site" evidence="8">
    <location>
        <position position="411"/>
    </location>
    <ligand>
        <name>Zn(2+)</name>
        <dbReference type="ChEBI" id="CHEBI:29105"/>
        <label>1</label>
    </ligand>
</feature>
<evidence type="ECO:0000256" key="9">
    <source>
        <dbReference type="SAM" id="MobiDB-lite"/>
    </source>
</evidence>
<keyword evidence="2 8" id="KW-0235">DNA replication</keyword>
<organism evidence="11 12">
    <name type="scientific">Corynebacterium casei UCMA 3821</name>
    <dbReference type="NCBI Taxonomy" id="1110505"/>
    <lineage>
        <taxon>Bacteria</taxon>
        <taxon>Bacillati</taxon>
        <taxon>Actinomycetota</taxon>
        <taxon>Actinomycetes</taxon>
        <taxon>Mycobacteriales</taxon>
        <taxon>Corynebacteriaceae</taxon>
        <taxon>Corynebacterium</taxon>
    </lineage>
</organism>
<dbReference type="Pfam" id="PF17764">
    <property type="entry name" value="PriA_3primeBD"/>
    <property type="match status" value="1"/>
</dbReference>
<dbReference type="HAMAP" id="MF_00983">
    <property type="entry name" value="PriA"/>
    <property type="match status" value="1"/>
</dbReference>
<dbReference type="GO" id="GO:1990077">
    <property type="term" value="C:primosome complex"/>
    <property type="evidence" value="ECO:0007669"/>
    <property type="project" value="UniProtKB-UniRule"/>
</dbReference>
<dbReference type="Gene3D" id="3.40.50.300">
    <property type="entry name" value="P-loop containing nucleotide triphosphate hydrolases"/>
    <property type="match status" value="1"/>
</dbReference>
<dbReference type="GO" id="GO:0005524">
    <property type="term" value="F:ATP binding"/>
    <property type="evidence" value="ECO:0007669"/>
    <property type="project" value="UniProtKB-UniRule"/>
</dbReference>
<keyword evidence="6 8" id="KW-0067">ATP-binding</keyword>
<keyword evidence="4 8" id="KW-0547">Nucleotide-binding</keyword>
<dbReference type="GO" id="GO:0006310">
    <property type="term" value="P:DNA recombination"/>
    <property type="evidence" value="ECO:0007669"/>
    <property type="project" value="InterPro"/>
</dbReference>
<dbReference type="GO" id="GO:0003677">
    <property type="term" value="F:DNA binding"/>
    <property type="evidence" value="ECO:0007669"/>
    <property type="project" value="UniProtKB-UniRule"/>
</dbReference>
<comment type="caution">
    <text evidence="8">As this protein does not have any detectable helicase domains, it probably does not have helicase activity.</text>
</comment>
<gene>
    <name evidence="8 11" type="primary">priA</name>
    <name evidence="11" type="ORF">CCAS_02190</name>
</gene>
<proteinExistence type="inferred from homology"/>
<dbReference type="GO" id="GO:0006269">
    <property type="term" value="P:DNA replication, synthesis of primer"/>
    <property type="evidence" value="ECO:0007669"/>
    <property type="project" value="UniProtKB-KW"/>
</dbReference>
<keyword evidence="3 8" id="KW-0479">Metal-binding</keyword>
<comment type="caution">
    <text evidence="11">The sequence shown here is derived from an EMBL/GenBank/DDBJ whole genome shotgun (WGS) entry which is preliminary data.</text>
</comment>
<keyword evidence="1 8" id="KW-0639">Primosome</keyword>
<dbReference type="EMBL" id="CAFW01000013">
    <property type="protein sequence ID" value="CCE54051.1"/>
    <property type="molecule type" value="Genomic_DNA"/>
</dbReference>
<comment type="function">
    <text evidence="8">Initiates the restart of stalled replication forks, which reloads the replicative helicase on sites other than the origin of replication. Recognizes and binds to abandoned replication forks and remodels them to uncover a helicase loading site. Promotes assembly of the primosome at these replication forks.</text>
</comment>
<accession>G7HV36</accession>
<keyword evidence="5 8" id="KW-0862">Zinc</keyword>
<dbReference type="InterPro" id="IPR027417">
    <property type="entry name" value="P-loop_NTPase"/>
</dbReference>
<protein>
    <recommendedName>
        <fullName evidence="8">Probable replication restart protein PriA</fullName>
    </recommendedName>
    <alternativeName>
        <fullName evidence="8">Putative ATP-dependent DNA helicase PriA</fullName>
    </alternativeName>
</protein>
<feature type="binding site" evidence="8">
    <location>
        <position position="420"/>
    </location>
    <ligand>
        <name>Zn(2+)</name>
        <dbReference type="ChEBI" id="CHEBI:29105"/>
        <label>2</label>
    </ligand>
</feature>
<dbReference type="GO" id="GO:0008270">
    <property type="term" value="F:zinc ion binding"/>
    <property type="evidence" value="ECO:0007669"/>
    <property type="project" value="UniProtKB-UniRule"/>
</dbReference>
<dbReference type="NCBIfam" id="NF011455">
    <property type="entry name" value="PRK14873.1-5"/>
    <property type="match status" value="1"/>
</dbReference>
<feature type="region of interest" description="Disordered" evidence="9">
    <location>
        <begin position="352"/>
        <end position="377"/>
    </location>
</feature>
<evidence type="ECO:0000256" key="4">
    <source>
        <dbReference type="ARBA" id="ARBA00022741"/>
    </source>
</evidence>
<evidence type="ECO:0000256" key="1">
    <source>
        <dbReference type="ARBA" id="ARBA00022515"/>
    </source>
</evidence>
<reference evidence="11 12" key="1">
    <citation type="journal article" date="2012" name="J. Bacteriol.">
        <title>Genome Sequence of Corynebacterium casei UCMA 3821, Isolated from a Smear-Ripened Cheese.</title>
        <authorList>
            <person name="Monnet C."/>
            <person name="Loux V."/>
            <person name="Bento P."/>
            <person name="Gibrat J.F."/>
            <person name="Straub C."/>
            <person name="Bonnarme P."/>
            <person name="Landaud S."/>
            <person name="Irlinger F."/>
        </authorList>
    </citation>
    <scope>NUCLEOTIDE SEQUENCE [LARGE SCALE GENOMIC DNA]</scope>
    <source>
        <strain evidence="11 12">UCMA 3821</strain>
    </source>
</reference>
<dbReference type="Proteomes" id="UP000004840">
    <property type="component" value="Unassembled WGS sequence"/>
</dbReference>
<dbReference type="AlphaFoldDB" id="G7HV36"/>
<evidence type="ECO:0000256" key="3">
    <source>
        <dbReference type="ARBA" id="ARBA00022723"/>
    </source>
</evidence>
<evidence type="ECO:0000313" key="12">
    <source>
        <dbReference type="Proteomes" id="UP000004840"/>
    </source>
</evidence>
<dbReference type="GO" id="GO:0006302">
    <property type="term" value="P:double-strand break repair"/>
    <property type="evidence" value="ECO:0007669"/>
    <property type="project" value="InterPro"/>
</dbReference>
<feature type="binding site" evidence="8">
    <location>
        <position position="417"/>
    </location>
    <ligand>
        <name>Zn(2+)</name>
        <dbReference type="ChEBI" id="CHEBI:29105"/>
        <label>2</label>
    </ligand>
</feature>
<comment type="similarity">
    <text evidence="8">Belongs to the helicase family. PriA subfamily.</text>
</comment>
<evidence type="ECO:0000259" key="10">
    <source>
        <dbReference type="Pfam" id="PF17764"/>
    </source>
</evidence>
<keyword evidence="7 8" id="KW-0238">DNA-binding</keyword>
<evidence type="ECO:0000256" key="2">
    <source>
        <dbReference type="ARBA" id="ARBA00022705"/>
    </source>
</evidence>
<comment type="subunit">
    <text evidence="8">Component of the replication restart primosome.</text>
</comment>
<dbReference type="Gene3D" id="3.40.1440.60">
    <property type="entry name" value="PriA, 3(prime) DNA-binding domain"/>
    <property type="match status" value="1"/>
</dbReference>
<dbReference type="InterPro" id="IPR042115">
    <property type="entry name" value="PriA_3primeBD_sf"/>
</dbReference>
<feature type="domain" description="Primosomal protein N' 3' DNA-binding" evidence="10">
    <location>
        <begin position="22"/>
        <end position="113"/>
    </location>
</feature>
<dbReference type="InterPro" id="IPR005259">
    <property type="entry name" value="PriA"/>
</dbReference>
<dbReference type="PANTHER" id="PTHR30580">
    <property type="entry name" value="PRIMOSOMAL PROTEIN N"/>
    <property type="match status" value="1"/>
</dbReference>
<evidence type="ECO:0000256" key="5">
    <source>
        <dbReference type="ARBA" id="ARBA00022833"/>
    </source>
</evidence>
<dbReference type="PANTHER" id="PTHR30580:SF0">
    <property type="entry name" value="PRIMOSOMAL PROTEIN N"/>
    <property type="match status" value="1"/>
</dbReference>
<sequence>MPKKTPASVKPVVRVLPLLGVSHLDRPFDYLVTEEESEAAQPGVRVRIRFNGRLVDALLMQRLSESDFDGKLAYIDRVISPFQVYPQQLSTLVDALANRYGGNRSDIIRFAIPPRHAKAEEADLDTSFEDLGEITEPDLSPFSAYQHGESFVDFVLAGNTARAAWQVAPGDDWAAAIAALGTKVALDGRGVLVVVPDQSDVDMVEAAFRKYVSAKQVTVLNVSQGPQARYRRYLSVLVGQARIVVGTKSAAFAPVKDLGLAVIFNDGDDNLVERSAPYVHSREVLTTRSAQENCSLLIVGHSRTAETQLLVSSGWAHDLVAAESTLRTRMPAMIAVGPYGLNFSRNIAAGSRPAQRGASTSSASAAQPGAGTTSLDGRAYQAAKSALDRGEPVLVQSPRKGYVPTLACAKCFTRARCRHCNGPLTLPHSHEQAATPSCAWCGKMEPRFKCTECGSNRLRAVVLGSERTAEELGRVFPNRRIIVSGGNKVVEEIPHAPALVVATPGAEPRVVACKVTEATADGETPYYGAALLLGAGALLNRQDLRAGEDAMAKWMAAATMVAPAAKGGAVVISANPGVPVIDAFLAWDVVGFARHELNSRREVRFPPAVHMAAIDGADAALDDFLDVAKLPEHAEILGPVPLPENLSLPGEYDTKRFGAAQRLLIRTPLGPRSELGIALRAANANRSARKDDLPLRIQVDPINIG</sequence>
<comment type="cofactor">
    <cofactor evidence="8">
        <name>Zn(2+)</name>
        <dbReference type="ChEBI" id="CHEBI:29105"/>
    </cofactor>
    <text evidence="8">Binds 2 zinc ions per subunit.</text>
</comment>
<dbReference type="RefSeq" id="WP_006821615.1">
    <property type="nucleotide sequence ID" value="NZ_CAFW01000013.1"/>
</dbReference>
<feature type="binding site" evidence="8">
    <location>
        <position position="441"/>
    </location>
    <ligand>
        <name>Zn(2+)</name>
        <dbReference type="ChEBI" id="CHEBI:29105"/>
        <label>2</label>
    </ligand>
</feature>
<name>G7HV36_9CORY</name>
<feature type="binding site" evidence="8">
    <location>
        <position position="453"/>
    </location>
    <ligand>
        <name>Zn(2+)</name>
        <dbReference type="ChEBI" id="CHEBI:29105"/>
        <label>1</label>
    </ligand>
</feature>
<evidence type="ECO:0000256" key="6">
    <source>
        <dbReference type="ARBA" id="ARBA00022840"/>
    </source>
</evidence>
<evidence type="ECO:0000256" key="7">
    <source>
        <dbReference type="ARBA" id="ARBA00023125"/>
    </source>
</evidence>
<feature type="binding site" evidence="8">
    <location>
        <position position="408"/>
    </location>
    <ligand>
        <name>Zn(2+)</name>
        <dbReference type="ChEBI" id="CHEBI:29105"/>
        <label>1</label>
    </ligand>
</feature>
<dbReference type="InterPro" id="IPR041222">
    <property type="entry name" value="PriA_3primeBD"/>
</dbReference>